<evidence type="ECO:0000256" key="5">
    <source>
        <dbReference type="ARBA" id="ARBA00012331"/>
    </source>
</evidence>
<evidence type="ECO:0000256" key="3">
    <source>
        <dbReference type="ARBA" id="ARBA00008519"/>
    </source>
</evidence>
<dbReference type="Gene3D" id="3.40.50.1100">
    <property type="match status" value="2"/>
</dbReference>
<evidence type="ECO:0000259" key="9">
    <source>
        <dbReference type="Pfam" id="PF00291"/>
    </source>
</evidence>
<evidence type="ECO:0000313" key="10">
    <source>
        <dbReference type="EMBL" id="PZW42576.1"/>
    </source>
</evidence>
<name>A0A2W7I6R0_9FLAO</name>
<dbReference type="RefSeq" id="WP_111540228.1">
    <property type="nucleotide sequence ID" value="NZ_QKYV01000002.1"/>
</dbReference>
<dbReference type="InterPro" id="IPR023927">
    <property type="entry name" value="SbnA"/>
</dbReference>
<comment type="cofactor">
    <cofactor evidence="1">
        <name>pyridoxal 5'-phosphate</name>
        <dbReference type="ChEBI" id="CHEBI:597326"/>
    </cofactor>
</comment>
<comment type="similarity">
    <text evidence="3">Belongs to the cysteine synthase/cystathionine beta-synthase family. SbnA subfamily.</text>
</comment>
<dbReference type="InterPro" id="IPR050214">
    <property type="entry name" value="Cys_Synth/Cystath_Beta-Synth"/>
</dbReference>
<feature type="domain" description="Tryptophan synthase beta chain-like PALP" evidence="9">
    <location>
        <begin position="17"/>
        <end position="302"/>
    </location>
</feature>
<evidence type="ECO:0000256" key="8">
    <source>
        <dbReference type="ARBA" id="ARBA00022898"/>
    </source>
</evidence>
<dbReference type="AlphaFoldDB" id="A0A2W7I6R0"/>
<dbReference type="InterPro" id="IPR036052">
    <property type="entry name" value="TrpB-like_PALP_sf"/>
</dbReference>
<dbReference type="EC" id="2.5.1.140" evidence="5"/>
<evidence type="ECO:0000256" key="4">
    <source>
        <dbReference type="ARBA" id="ARBA00011738"/>
    </source>
</evidence>
<dbReference type="SUPFAM" id="SSF53686">
    <property type="entry name" value="Tryptophan synthase beta subunit-like PLP-dependent enzymes"/>
    <property type="match status" value="1"/>
</dbReference>
<evidence type="ECO:0000256" key="2">
    <source>
        <dbReference type="ARBA" id="ARBA00004924"/>
    </source>
</evidence>
<keyword evidence="11" id="KW-1185">Reference proteome</keyword>
<protein>
    <recommendedName>
        <fullName evidence="6">N-(2-amino-2-carboxyethyl)-L-glutamate synthase</fullName>
        <ecNumber evidence="5">2.5.1.140</ecNumber>
    </recommendedName>
</protein>
<evidence type="ECO:0000313" key="11">
    <source>
        <dbReference type="Proteomes" id="UP000249542"/>
    </source>
</evidence>
<dbReference type="GO" id="GO:0016765">
    <property type="term" value="F:transferase activity, transferring alkyl or aryl (other than methyl) groups"/>
    <property type="evidence" value="ECO:0007669"/>
    <property type="project" value="UniProtKB-ARBA"/>
</dbReference>
<proteinExistence type="inferred from homology"/>
<organism evidence="10 11">
    <name type="scientific">Mesonia algae</name>
    <dbReference type="NCBI Taxonomy" id="213248"/>
    <lineage>
        <taxon>Bacteria</taxon>
        <taxon>Pseudomonadati</taxon>
        <taxon>Bacteroidota</taxon>
        <taxon>Flavobacteriia</taxon>
        <taxon>Flavobacteriales</taxon>
        <taxon>Flavobacteriaceae</taxon>
        <taxon>Mesonia</taxon>
    </lineage>
</organism>
<reference evidence="10 11" key="1">
    <citation type="submission" date="2018-06" db="EMBL/GenBank/DDBJ databases">
        <title>Genomic Encyclopedia of Archaeal and Bacterial Type Strains, Phase II (KMG-II): from individual species to whole genera.</title>
        <authorList>
            <person name="Goeker M."/>
        </authorList>
    </citation>
    <scope>NUCLEOTIDE SEQUENCE [LARGE SCALE GENOMIC DNA]</scope>
    <source>
        <strain evidence="10 11">DSM 15361</strain>
    </source>
</reference>
<dbReference type="GO" id="GO:0006535">
    <property type="term" value="P:cysteine biosynthetic process from serine"/>
    <property type="evidence" value="ECO:0007669"/>
    <property type="project" value="InterPro"/>
</dbReference>
<dbReference type="CDD" id="cd01561">
    <property type="entry name" value="CBS_like"/>
    <property type="match status" value="1"/>
</dbReference>
<dbReference type="Pfam" id="PF00291">
    <property type="entry name" value="PALP"/>
    <property type="match status" value="1"/>
</dbReference>
<gene>
    <name evidence="10" type="ORF">LX95_00890</name>
</gene>
<dbReference type="Proteomes" id="UP000249542">
    <property type="component" value="Unassembled WGS sequence"/>
</dbReference>
<comment type="subunit">
    <text evidence="4">Homodimer.</text>
</comment>
<accession>A0A2W7I6R0</accession>
<keyword evidence="7" id="KW-0808">Transferase</keyword>
<evidence type="ECO:0000256" key="6">
    <source>
        <dbReference type="ARBA" id="ARBA00016985"/>
    </source>
</evidence>
<dbReference type="InterPro" id="IPR001216">
    <property type="entry name" value="P-phosphate_BS"/>
</dbReference>
<sequence>MIDLKKKPQIHANILETSGNTQLLQLKKCFKNNSFNVYGKLEFLNPSGSIKDRIAIHILEEAMNEGFINKNTTIIESSSGNMALGLAQACLYLGLKLMVVVDPKINNHTEKLLETYKVNIVKVNTPDPKGGFLGARLNKVKELLAEVPNSYWTNQYGNLNNPRTHYQTMNEICESLDHQVDYLFLATSTCGTLMGCAEYIQQHQLPTKIIAVDAKGSVLFGGQPGKRLVPGHGAGVPSQFLDISKITDHTEVTDLDCIKGCWTLLQQEAILCGGSTGGVIEAIHNYSPYIPEGSNCVMMLCDRGDRYLDTIYNKEWILENIEEAKNLDFINE</sequence>
<dbReference type="PROSITE" id="PS00901">
    <property type="entry name" value="CYS_SYNTHASE"/>
    <property type="match status" value="1"/>
</dbReference>
<keyword evidence="8" id="KW-0663">Pyridoxal phosphate</keyword>
<comment type="caution">
    <text evidence="10">The sequence shown here is derived from an EMBL/GenBank/DDBJ whole genome shotgun (WGS) entry which is preliminary data.</text>
</comment>
<dbReference type="InterPro" id="IPR001926">
    <property type="entry name" value="TrpB-like_PALP"/>
</dbReference>
<dbReference type="PANTHER" id="PTHR10314">
    <property type="entry name" value="CYSTATHIONINE BETA-SYNTHASE"/>
    <property type="match status" value="1"/>
</dbReference>
<comment type="pathway">
    <text evidence="2">Siderophore biosynthesis.</text>
</comment>
<dbReference type="EMBL" id="QKYV01000002">
    <property type="protein sequence ID" value="PZW42576.1"/>
    <property type="molecule type" value="Genomic_DNA"/>
</dbReference>
<evidence type="ECO:0000256" key="7">
    <source>
        <dbReference type="ARBA" id="ARBA00022679"/>
    </source>
</evidence>
<dbReference type="NCBIfam" id="TIGR03945">
    <property type="entry name" value="PLP_SbnA_fam"/>
    <property type="match status" value="1"/>
</dbReference>
<evidence type="ECO:0000256" key="1">
    <source>
        <dbReference type="ARBA" id="ARBA00001933"/>
    </source>
</evidence>